<dbReference type="GO" id="GO:0006281">
    <property type="term" value="P:DNA repair"/>
    <property type="evidence" value="ECO:0007669"/>
    <property type="project" value="InterPro"/>
</dbReference>
<evidence type="ECO:0008006" key="6">
    <source>
        <dbReference type="Google" id="ProtNLM"/>
    </source>
</evidence>
<dbReference type="OrthoDB" id="10265068at2759"/>
<sequence length="308" mass="35688">MSPPRTPKRRRTKDTEKPVVSPYFSMVNTSPVVSPYRFSAAPHDGEKPSPCPPLRDLENEVDEDNDPDEYDEKITQDPLFLFHFRTLFDLYQRLYAAKPIMIQESVADDPWKLLVAVTLLNKTAGKLAVPVFYTIMKQWPTPWALSQAPHSILVDLLHPLGCYDIRANRLTCLSSAYLLDPPCVTDLRPTNIPITVPNAHLHSPETQRSRYPPTPISHLPGTGPYALDSYRIFCIQESDEWKHVMPSDKELVRFLRWKWAMYERKLWLPDIGVVRNVRENDLRELINDLHSPHNFISKEARYLLPYTM</sequence>
<evidence type="ECO:0000313" key="5">
    <source>
        <dbReference type="Proteomes" id="UP000807025"/>
    </source>
</evidence>
<dbReference type="PANTHER" id="PTHR15074">
    <property type="entry name" value="METHYL-CPG-BINDING PROTEIN"/>
    <property type="match status" value="1"/>
</dbReference>
<dbReference type="Proteomes" id="UP000807025">
    <property type="component" value="Unassembled WGS sequence"/>
</dbReference>
<keyword evidence="2" id="KW-0539">Nucleus</keyword>
<dbReference type="InterPro" id="IPR011257">
    <property type="entry name" value="DNA_glycosylase"/>
</dbReference>
<dbReference type="PANTHER" id="PTHR15074:SF0">
    <property type="entry name" value="METHYL-CPG-BINDING DOMAIN PROTEIN 4-LIKE PROTEIN"/>
    <property type="match status" value="1"/>
</dbReference>
<proteinExistence type="predicted"/>
<comment type="caution">
    <text evidence="4">The sequence shown here is derived from an EMBL/GenBank/DDBJ whole genome shotgun (WGS) entry which is preliminary data.</text>
</comment>
<evidence type="ECO:0000256" key="1">
    <source>
        <dbReference type="ARBA" id="ARBA00004123"/>
    </source>
</evidence>
<keyword evidence="5" id="KW-1185">Reference proteome</keyword>
<evidence type="ECO:0000313" key="4">
    <source>
        <dbReference type="EMBL" id="KAF9499785.1"/>
    </source>
</evidence>
<dbReference type="GO" id="GO:0003824">
    <property type="term" value="F:catalytic activity"/>
    <property type="evidence" value="ECO:0007669"/>
    <property type="project" value="InterPro"/>
</dbReference>
<feature type="region of interest" description="Disordered" evidence="3">
    <location>
        <begin position="37"/>
        <end position="70"/>
    </location>
</feature>
<gene>
    <name evidence="4" type="ORF">BDN71DRAFT_1441366</name>
</gene>
<dbReference type="EMBL" id="MU154530">
    <property type="protein sequence ID" value="KAF9499785.1"/>
    <property type="molecule type" value="Genomic_DNA"/>
</dbReference>
<dbReference type="SUPFAM" id="SSF48150">
    <property type="entry name" value="DNA-glycosylase"/>
    <property type="match status" value="1"/>
</dbReference>
<dbReference type="Gene3D" id="1.10.340.30">
    <property type="entry name" value="Hypothetical protein, domain 2"/>
    <property type="match status" value="1"/>
</dbReference>
<reference evidence="4" key="1">
    <citation type="submission" date="2020-11" db="EMBL/GenBank/DDBJ databases">
        <authorList>
            <consortium name="DOE Joint Genome Institute"/>
            <person name="Ahrendt S."/>
            <person name="Riley R."/>
            <person name="Andreopoulos W."/>
            <person name="Labutti K."/>
            <person name="Pangilinan J."/>
            <person name="Ruiz-Duenas F.J."/>
            <person name="Barrasa J.M."/>
            <person name="Sanchez-Garcia M."/>
            <person name="Camarero S."/>
            <person name="Miyauchi S."/>
            <person name="Serrano A."/>
            <person name="Linde D."/>
            <person name="Babiker R."/>
            <person name="Drula E."/>
            <person name="Ayuso-Fernandez I."/>
            <person name="Pacheco R."/>
            <person name="Padilla G."/>
            <person name="Ferreira P."/>
            <person name="Barriuso J."/>
            <person name="Kellner H."/>
            <person name="Castanera R."/>
            <person name="Alfaro M."/>
            <person name="Ramirez L."/>
            <person name="Pisabarro A.G."/>
            <person name="Kuo A."/>
            <person name="Tritt A."/>
            <person name="Lipzen A."/>
            <person name="He G."/>
            <person name="Yan M."/>
            <person name="Ng V."/>
            <person name="Cullen D."/>
            <person name="Martin F."/>
            <person name="Rosso M.-N."/>
            <person name="Henrissat B."/>
            <person name="Hibbett D."/>
            <person name="Martinez A.T."/>
            <person name="Grigoriev I.V."/>
        </authorList>
    </citation>
    <scope>NUCLEOTIDE SEQUENCE</scope>
    <source>
        <strain evidence="4">ATCC 90797</strain>
    </source>
</reference>
<evidence type="ECO:0000256" key="3">
    <source>
        <dbReference type="SAM" id="MobiDB-lite"/>
    </source>
</evidence>
<dbReference type="InterPro" id="IPR045138">
    <property type="entry name" value="MeCP2/MBD4"/>
</dbReference>
<comment type="subcellular location">
    <subcellularLocation>
        <location evidence="1">Nucleus</location>
    </subcellularLocation>
</comment>
<protein>
    <recommendedName>
        <fullName evidence="6">DNA glycosylase</fullName>
    </recommendedName>
</protein>
<dbReference type="GO" id="GO:0005634">
    <property type="term" value="C:nucleus"/>
    <property type="evidence" value="ECO:0007669"/>
    <property type="project" value="UniProtKB-SubCell"/>
</dbReference>
<dbReference type="GO" id="GO:0003677">
    <property type="term" value="F:DNA binding"/>
    <property type="evidence" value="ECO:0007669"/>
    <property type="project" value="InterPro"/>
</dbReference>
<organism evidence="4 5">
    <name type="scientific">Pleurotus eryngii</name>
    <name type="common">Boletus of the steppes</name>
    <dbReference type="NCBI Taxonomy" id="5323"/>
    <lineage>
        <taxon>Eukaryota</taxon>
        <taxon>Fungi</taxon>
        <taxon>Dikarya</taxon>
        <taxon>Basidiomycota</taxon>
        <taxon>Agaricomycotina</taxon>
        <taxon>Agaricomycetes</taxon>
        <taxon>Agaricomycetidae</taxon>
        <taxon>Agaricales</taxon>
        <taxon>Pleurotineae</taxon>
        <taxon>Pleurotaceae</taxon>
        <taxon>Pleurotus</taxon>
    </lineage>
</organism>
<accession>A0A9P6A7T4</accession>
<dbReference type="AlphaFoldDB" id="A0A9P6A7T4"/>
<evidence type="ECO:0000256" key="2">
    <source>
        <dbReference type="ARBA" id="ARBA00023242"/>
    </source>
</evidence>
<name>A0A9P6A7T4_PLEER</name>
<feature type="compositionally biased region" description="Acidic residues" evidence="3">
    <location>
        <begin position="59"/>
        <end position="70"/>
    </location>
</feature>